<organism evidence="2 3">
    <name type="scientific">Sharpea azabuensis</name>
    <dbReference type="NCBI Taxonomy" id="322505"/>
    <lineage>
        <taxon>Bacteria</taxon>
        <taxon>Bacillati</taxon>
        <taxon>Bacillota</taxon>
        <taxon>Erysipelotrichia</taxon>
        <taxon>Erysipelotrichales</taxon>
        <taxon>Coprobacillaceae</taxon>
        <taxon>Sharpea</taxon>
    </lineage>
</organism>
<evidence type="ECO:0008006" key="4">
    <source>
        <dbReference type="Google" id="ProtNLM"/>
    </source>
</evidence>
<keyword evidence="1" id="KW-0732">Signal</keyword>
<evidence type="ECO:0000313" key="3">
    <source>
        <dbReference type="Proteomes" id="UP000183028"/>
    </source>
</evidence>
<reference evidence="3" key="1">
    <citation type="submission" date="2016-10" db="EMBL/GenBank/DDBJ databases">
        <authorList>
            <person name="Varghese N."/>
        </authorList>
    </citation>
    <scope>NUCLEOTIDE SEQUENCE [LARGE SCALE GENOMIC DNA]</scope>
    <source>
        <strain evidence="3">DSM 20406</strain>
    </source>
</reference>
<name>A0A1H6RJ04_9FIRM</name>
<dbReference type="STRING" id="322505.SAMN04487836_1405"/>
<dbReference type="PROSITE" id="PS51257">
    <property type="entry name" value="PROKAR_LIPOPROTEIN"/>
    <property type="match status" value="1"/>
</dbReference>
<dbReference type="EMBL" id="FNYK01000009">
    <property type="protein sequence ID" value="SEI55778.1"/>
    <property type="molecule type" value="Genomic_DNA"/>
</dbReference>
<evidence type="ECO:0000313" key="2">
    <source>
        <dbReference type="EMBL" id="SEI55778.1"/>
    </source>
</evidence>
<dbReference type="AlphaFoldDB" id="A0A1H6RJ04"/>
<proteinExistence type="predicted"/>
<dbReference type="RefSeq" id="WP_074731412.1">
    <property type="nucleotide sequence ID" value="NZ_FNYK01000009.1"/>
</dbReference>
<evidence type="ECO:0000256" key="1">
    <source>
        <dbReference type="SAM" id="SignalP"/>
    </source>
</evidence>
<dbReference type="Proteomes" id="UP000183028">
    <property type="component" value="Unassembled WGS sequence"/>
</dbReference>
<accession>A0A1H6RJ04</accession>
<sequence length="198" mass="22768">MKKKSLLFIITLFLLTGCHMMTPEQTLTTFLNGLKKQNARMVYLSYGGKMFKKDIEEDIDVADDYLHGVDTTNLKKEALKKFLDFDFTINAVALHNNHAKIQVTITTYDSGKLLKDWLEDYQARVVVTRFSGAKRFEIKEKAIEKLTNDIAHLTQKDYQSTIYFTLTKKSSWKVDELSDEVKNALTGGLLETVERLND</sequence>
<keyword evidence="3" id="KW-1185">Reference proteome</keyword>
<protein>
    <recommendedName>
        <fullName evidence="4">Lipoprotein</fullName>
    </recommendedName>
</protein>
<feature type="signal peptide" evidence="1">
    <location>
        <begin position="1"/>
        <end position="21"/>
    </location>
</feature>
<dbReference type="OrthoDB" id="9872013at2"/>
<feature type="chain" id="PRO_5010242024" description="Lipoprotein" evidence="1">
    <location>
        <begin position="22"/>
        <end position="198"/>
    </location>
</feature>
<gene>
    <name evidence="2" type="ORF">SAMN04487834_100936</name>
</gene>